<dbReference type="SUPFAM" id="SSF54001">
    <property type="entry name" value="Cysteine proteinases"/>
    <property type="match status" value="1"/>
</dbReference>
<dbReference type="Gene3D" id="3.90.70.10">
    <property type="entry name" value="Cysteine proteinases"/>
    <property type="match status" value="1"/>
</dbReference>
<dbReference type="InterPro" id="IPR025660">
    <property type="entry name" value="Pept_his_AS"/>
</dbReference>
<dbReference type="InterPro" id="IPR013201">
    <property type="entry name" value="Prot_inhib_I29"/>
</dbReference>
<comment type="caution">
    <text evidence="7">The sequence shown here is derived from an EMBL/GenBank/DDBJ whole genome shotgun (WGS) entry which is preliminary data.</text>
</comment>
<dbReference type="OrthoDB" id="190265at2759"/>
<dbReference type="SMART" id="SM00645">
    <property type="entry name" value="Pept_C1"/>
    <property type="match status" value="1"/>
</dbReference>
<dbReference type="GO" id="GO:0008234">
    <property type="term" value="F:cysteine-type peptidase activity"/>
    <property type="evidence" value="ECO:0007669"/>
    <property type="project" value="InterPro"/>
</dbReference>
<evidence type="ECO:0000259" key="6">
    <source>
        <dbReference type="SMART" id="SM00848"/>
    </source>
</evidence>
<reference evidence="7" key="1">
    <citation type="submission" date="2019-06" db="EMBL/GenBank/DDBJ databases">
        <authorList>
            <person name="Zheng W."/>
        </authorList>
    </citation>
    <scope>NUCLEOTIDE SEQUENCE</scope>
    <source>
        <strain evidence="7">QDHG01</strain>
    </source>
</reference>
<evidence type="ECO:0000313" key="7">
    <source>
        <dbReference type="EMBL" id="TNV79062.1"/>
    </source>
</evidence>
<feature type="signal peptide" evidence="4">
    <location>
        <begin position="1"/>
        <end position="21"/>
    </location>
</feature>
<keyword evidence="3" id="KW-1015">Disulfide bond</keyword>
<dbReference type="PROSITE" id="PS00639">
    <property type="entry name" value="THIOL_PROTEASE_HIS"/>
    <property type="match status" value="1"/>
</dbReference>
<dbReference type="PROSITE" id="PS51257">
    <property type="entry name" value="PROKAR_LIPOPROTEIN"/>
    <property type="match status" value="1"/>
</dbReference>
<dbReference type="PANTHER" id="PTHR12411">
    <property type="entry name" value="CYSTEINE PROTEASE FAMILY C1-RELATED"/>
    <property type="match status" value="1"/>
</dbReference>
<protein>
    <submittedName>
        <fullName evidence="7">Uncharacterized protein</fullName>
    </submittedName>
</protein>
<feature type="chain" id="PRO_5035227164" evidence="4">
    <location>
        <begin position="22"/>
        <end position="330"/>
    </location>
</feature>
<proteinExistence type="inferred from homology"/>
<feature type="domain" description="Peptidase C1A papain C-terminal" evidence="5">
    <location>
        <begin position="123"/>
        <end position="329"/>
    </location>
</feature>
<dbReference type="GO" id="GO:0006508">
    <property type="term" value="P:proteolysis"/>
    <property type="evidence" value="ECO:0007669"/>
    <property type="project" value="InterPro"/>
</dbReference>
<dbReference type="SMART" id="SM00848">
    <property type="entry name" value="Inhibitor_I29"/>
    <property type="match status" value="1"/>
</dbReference>
<evidence type="ECO:0000256" key="4">
    <source>
        <dbReference type="SAM" id="SignalP"/>
    </source>
</evidence>
<evidence type="ECO:0000256" key="2">
    <source>
        <dbReference type="ARBA" id="ARBA00023145"/>
    </source>
</evidence>
<accession>A0A8J8NPE1</accession>
<dbReference type="InterPro" id="IPR013128">
    <property type="entry name" value="Peptidase_C1A"/>
</dbReference>
<dbReference type="InterPro" id="IPR000169">
    <property type="entry name" value="Pept_cys_AS"/>
</dbReference>
<evidence type="ECO:0000256" key="1">
    <source>
        <dbReference type="ARBA" id="ARBA00008455"/>
    </source>
</evidence>
<dbReference type="PRINTS" id="PR00705">
    <property type="entry name" value="PAPAIN"/>
</dbReference>
<evidence type="ECO:0000313" key="8">
    <source>
        <dbReference type="Proteomes" id="UP000785679"/>
    </source>
</evidence>
<dbReference type="InterPro" id="IPR038765">
    <property type="entry name" value="Papain-like_cys_pep_sf"/>
</dbReference>
<dbReference type="Proteomes" id="UP000785679">
    <property type="component" value="Unassembled WGS sequence"/>
</dbReference>
<dbReference type="Pfam" id="PF08246">
    <property type="entry name" value="Inhibitor_I29"/>
    <property type="match status" value="1"/>
</dbReference>
<name>A0A8J8NPE1_HALGN</name>
<dbReference type="InterPro" id="IPR039417">
    <property type="entry name" value="Peptidase_C1A_papain-like"/>
</dbReference>
<dbReference type="InterPro" id="IPR000668">
    <property type="entry name" value="Peptidase_C1A_C"/>
</dbReference>
<dbReference type="PROSITE" id="PS00139">
    <property type="entry name" value="THIOL_PROTEASE_CYS"/>
    <property type="match status" value="1"/>
</dbReference>
<comment type="similarity">
    <text evidence="1">Belongs to the peptidase C1 family.</text>
</comment>
<dbReference type="AlphaFoldDB" id="A0A8J8NPE1"/>
<feature type="domain" description="Cathepsin propeptide inhibitor" evidence="6">
    <location>
        <begin position="42"/>
        <end position="99"/>
    </location>
</feature>
<organism evidence="7 8">
    <name type="scientific">Halteria grandinella</name>
    <dbReference type="NCBI Taxonomy" id="5974"/>
    <lineage>
        <taxon>Eukaryota</taxon>
        <taxon>Sar</taxon>
        <taxon>Alveolata</taxon>
        <taxon>Ciliophora</taxon>
        <taxon>Intramacronucleata</taxon>
        <taxon>Spirotrichea</taxon>
        <taxon>Stichotrichia</taxon>
        <taxon>Sporadotrichida</taxon>
        <taxon>Halteriidae</taxon>
        <taxon>Halteria</taxon>
    </lineage>
</organism>
<dbReference type="CDD" id="cd02248">
    <property type="entry name" value="Peptidase_C1A"/>
    <property type="match status" value="1"/>
</dbReference>
<dbReference type="Pfam" id="PF00112">
    <property type="entry name" value="Peptidase_C1"/>
    <property type="match status" value="1"/>
</dbReference>
<sequence length="330" mass="35292">MRSGFATLAVVGVAACVAVYALTSAPAGKSLYTNLSSDDLEYLKYVAKYGKSYGTKEEFEFRGDVFKNTLAALAEVNSQNDNTFRVGVNKFADWTPAEYKRMLAYKPIRGSKTADYSAENVSIPDSVDWRTQGAVNPVQDQGQCGSCWAFSAIGAIEGAYFVSTKKLLKFSEQQLVDCAGGQYGNLGCNGGDYGNELETDYPYAGVDQKCQYNKDLTQKPRPTGPVNVATNNALALKTAIANGPVSVAIEADTFVFQFYSGGILNSKACGTNLDHGVVAVGYGADASGKPYYIVRNSWGSSWGQGGYVNIAIVEGAGICGIQMEPVYAQF</sequence>
<keyword evidence="4" id="KW-0732">Signal</keyword>
<keyword evidence="8" id="KW-1185">Reference proteome</keyword>
<dbReference type="EMBL" id="RRYP01009448">
    <property type="protein sequence ID" value="TNV79062.1"/>
    <property type="molecule type" value="Genomic_DNA"/>
</dbReference>
<dbReference type="FunFam" id="3.90.70.10:FF:000332">
    <property type="entry name" value="Cathepsin L1"/>
    <property type="match status" value="1"/>
</dbReference>
<evidence type="ECO:0000256" key="3">
    <source>
        <dbReference type="ARBA" id="ARBA00023157"/>
    </source>
</evidence>
<evidence type="ECO:0000259" key="5">
    <source>
        <dbReference type="SMART" id="SM00645"/>
    </source>
</evidence>
<gene>
    <name evidence="7" type="ORF">FGO68_gene11626</name>
</gene>
<keyword evidence="2" id="KW-0865">Zymogen</keyword>